<organism evidence="1 2">
    <name type="scientific">Sphingomonas trueperi</name>
    <dbReference type="NCBI Taxonomy" id="53317"/>
    <lineage>
        <taxon>Bacteria</taxon>
        <taxon>Pseudomonadati</taxon>
        <taxon>Pseudomonadota</taxon>
        <taxon>Alphaproteobacteria</taxon>
        <taxon>Sphingomonadales</taxon>
        <taxon>Sphingomonadaceae</taxon>
        <taxon>Sphingomonas</taxon>
    </lineage>
</organism>
<evidence type="ECO:0000313" key="1">
    <source>
        <dbReference type="EMBL" id="NJB99817.1"/>
    </source>
</evidence>
<accession>A0A7X5Y2C4</accession>
<reference evidence="1 2" key="1">
    <citation type="submission" date="2020-03" db="EMBL/GenBank/DDBJ databases">
        <title>Genomic Encyclopedia of Type Strains, Phase IV (KMG-IV): sequencing the most valuable type-strain genomes for metagenomic binning, comparative biology and taxonomic classification.</title>
        <authorList>
            <person name="Goeker M."/>
        </authorList>
    </citation>
    <scope>NUCLEOTIDE SEQUENCE [LARGE SCALE GENOMIC DNA]</scope>
    <source>
        <strain evidence="1 2">DSM 7225</strain>
    </source>
</reference>
<dbReference type="AlphaFoldDB" id="A0A7X5Y2C4"/>
<name>A0A7X5Y2C4_9SPHN</name>
<dbReference type="RefSeq" id="WP_126002006.1">
    <property type="nucleotide sequence ID" value="NZ_BAAADY010000033.1"/>
</dbReference>
<sequence>MERPQNPCRVEEGAMSQTNVRHVLASFALLTVAALVATPTAADPDHSPPPGGVYTLKPGIFVAQGVSCGNPPKAAIRRYDGKGISSAHSRACIARILSKRRSGYGSLYTVSQSCIDAGAGPAKRVVAQQTIDIPDALHFTIRSEGRTAYRYCPIRELPAGLRATR</sequence>
<dbReference type="Proteomes" id="UP000531251">
    <property type="component" value="Unassembled WGS sequence"/>
</dbReference>
<dbReference type="EMBL" id="JAATJB010000022">
    <property type="protein sequence ID" value="NJB99817.1"/>
    <property type="molecule type" value="Genomic_DNA"/>
</dbReference>
<keyword evidence="2" id="KW-1185">Reference proteome</keyword>
<comment type="caution">
    <text evidence="1">The sequence shown here is derived from an EMBL/GenBank/DDBJ whole genome shotgun (WGS) entry which is preliminary data.</text>
</comment>
<protein>
    <submittedName>
        <fullName evidence="1">Uncharacterized protein</fullName>
    </submittedName>
</protein>
<proteinExistence type="predicted"/>
<gene>
    <name evidence="1" type="ORF">GGR89_004163</name>
</gene>
<evidence type="ECO:0000313" key="2">
    <source>
        <dbReference type="Proteomes" id="UP000531251"/>
    </source>
</evidence>